<reference evidence="4" key="1">
    <citation type="journal article" date="2023" name="Comput. Struct. Biotechnol. J.">
        <title>Discovery of a novel marine Bacteroidetes with a rich repertoire of carbohydrate-active enzymes.</title>
        <authorList>
            <person name="Chen B."/>
            <person name="Liu G."/>
            <person name="Chen Q."/>
            <person name="Wang H."/>
            <person name="Liu L."/>
            <person name="Tang K."/>
        </authorList>
    </citation>
    <scope>NUCLEOTIDE SEQUENCE</scope>
    <source>
        <strain evidence="4">TK19036</strain>
    </source>
</reference>
<gene>
    <name evidence="4" type="ORF">K4G66_15370</name>
</gene>
<sequence>MNVTYFTRKPSAIHFSIETLFKNIIDHLPKDVTPTITEASYVNSGWKNKLYNMFEILLKEQGDVNHITGDDYYKALFMNKSKTVITFHDLNLLYTPNKLKRFIQAWFWLRMPILRSKFVTVVSETTKKEVIKYAKCPPQKIRVIHNCISPAFQPHPKTFNKSYPTILHIGSKPNKNLKGLINAIQDLDCRLEIVGKPTEQEIALLERYKIDYHIQFGLTEKQMVNKYVECDILSFVSLYEGFGLPIVEANMVERVVITSNTSCMPEVAKDAACFVNPHDVTSINQGIKKVIEDDDYRQSLIENGKKNRERFLPTIIADRYFQLYREMIYQEQYQLQA</sequence>
<dbReference type="CDD" id="cd03809">
    <property type="entry name" value="GT4_MtfB-like"/>
    <property type="match status" value="1"/>
</dbReference>
<dbReference type="Pfam" id="PF00534">
    <property type="entry name" value="Glycos_transf_1"/>
    <property type="match status" value="1"/>
</dbReference>
<protein>
    <submittedName>
        <fullName evidence="4">Glycosyltransferase family 1 protein</fullName>
    </submittedName>
</protein>
<dbReference type="SUPFAM" id="SSF53756">
    <property type="entry name" value="UDP-Glycosyltransferase/glycogen phosphorylase"/>
    <property type="match status" value="1"/>
</dbReference>
<dbReference type="PANTHER" id="PTHR46401">
    <property type="entry name" value="GLYCOSYLTRANSFERASE WBBK-RELATED"/>
    <property type="match status" value="1"/>
</dbReference>
<dbReference type="AlphaFoldDB" id="A0AA49JK23"/>
<dbReference type="EMBL" id="CP120682">
    <property type="protein sequence ID" value="WKN40073.1"/>
    <property type="molecule type" value="Genomic_DNA"/>
</dbReference>
<keyword evidence="1" id="KW-0808">Transferase</keyword>
<organism evidence="4">
    <name type="scientific">Roseihalotalea indica</name>
    <dbReference type="NCBI Taxonomy" id="2867963"/>
    <lineage>
        <taxon>Bacteria</taxon>
        <taxon>Pseudomonadati</taxon>
        <taxon>Bacteroidota</taxon>
        <taxon>Cytophagia</taxon>
        <taxon>Cytophagales</taxon>
        <taxon>Catalimonadaceae</taxon>
        <taxon>Roseihalotalea</taxon>
    </lineage>
</organism>
<evidence type="ECO:0000259" key="2">
    <source>
        <dbReference type="Pfam" id="PF00534"/>
    </source>
</evidence>
<dbReference type="GO" id="GO:0016757">
    <property type="term" value="F:glycosyltransferase activity"/>
    <property type="evidence" value="ECO:0007669"/>
    <property type="project" value="InterPro"/>
</dbReference>
<dbReference type="Gene3D" id="3.40.50.2000">
    <property type="entry name" value="Glycogen Phosphorylase B"/>
    <property type="match status" value="2"/>
</dbReference>
<name>A0AA49JK23_9BACT</name>
<accession>A0AA49JK23</accession>
<dbReference type="InterPro" id="IPR028098">
    <property type="entry name" value="Glyco_trans_4-like_N"/>
</dbReference>
<proteinExistence type="predicted"/>
<feature type="domain" description="Glycosyl transferase family 1" evidence="2">
    <location>
        <begin position="157"/>
        <end position="306"/>
    </location>
</feature>
<dbReference type="Pfam" id="PF13439">
    <property type="entry name" value="Glyco_transf_4"/>
    <property type="match status" value="1"/>
</dbReference>
<feature type="domain" description="Glycosyltransferase subfamily 4-like N-terminal" evidence="3">
    <location>
        <begin position="78"/>
        <end position="150"/>
    </location>
</feature>
<evidence type="ECO:0000313" key="4">
    <source>
        <dbReference type="EMBL" id="WKN40073.1"/>
    </source>
</evidence>
<evidence type="ECO:0000259" key="3">
    <source>
        <dbReference type="Pfam" id="PF13439"/>
    </source>
</evidence>
<evidence type="ECO:0000256" key="1">
    <source>
        <dbReference type="ARBA" id="ARBA00022679"/>
    </source>
</evidence>
<reference evidence="4" key="2">
    <citation type="journal article" date="2024" name="Antonie Van Leeuwenhoek">
        <title>Roseihalotalea indica gen. nov., sp. nov., a halophilic Bacteroidetes from mesopelagic Southwest Indian Ocean with higher carbohydrate metabolic potential.</title>
        <authorList>
            <person name="Chen B."/>
            <person name="Zhang M."/>
            <person name="Lin D."/>
            <person name="Ye J."/>
            <person name="Tang K."/>
        </authorList>
    </citation>
    <scope>NUCLEOTIDE SEQUENCE</scope>
    <source>
        <strain evidence="4">TK19036</strain>
    </source>
</reference>
<dbReference type="InterPro" id="IPR001296">
    <property type="entry name" value="Glyco_trans_1"/>
</dbReference>
<dbReference type="PANTHER" id="PTHR46401:SF2">
    <property type="entry name" value="GLYCOSYLTRANSFERASE WBBK-RELATED"/>
    <property type="match status" value="1"/>
</dbReference>